<organism evidence="1 2">
    <name type="scientific">Castanea mollissima</name>
    <name type="common">Chinese chestnut</name>
    <dbReference type="NCBI Taxonomy" id="60419"/>
    <lineage>
        <taxon>Eukaryota</taxon>
        <taxon>Viridiplantae</taxon>
        <taxon>Streptophyta</taxon>
        <taxon>Embryophyta</taxon>
        <taxon>Tracheophyta</taxon>
        <taxon>Spermatophyta</taxon>
        <taxon>Magnoliopsida</taxon>
        <taxon>eudicotyledons</taxon>
        <taxon>Gunneridae</taxon>
        <taxon>Pentapetalae</taxon>
        <taxon>rosids</taxon>
        <taxon>fabids</taxon>
        <taxon>Fagales</taxon>
        <taxon>Fagaceae</taxon>
        <taxon>Castanea</taxon>
    </lineage>
</organism>
<gene>
    <name evidence="1" type="ORF">CMV_024908</name>
</gene>
<reference evidence="1" key="1">
    <citation type="submission" date="2020-03" db="EMBL/GenBank/DDBJ databases">
        <title>Castanea mollissima Vanexum genome sequencing.</title>
        <authorList>
            <person name="Staton M."/>
        </authorList>
    </citation>
    <scope>NUCLEOTIDE SEQUENCE</scope>
    <source>
        <tissue evidence="1">Leaf</tissue>
    </source>
</reference>
<dbReference type="Proteomes" id="UP000737018">
    <property type="component" value="Unassembled WGS sequence"/>
</dbReference>
<proteinExistence type="predicted"/>
<name>A0A8J4QQR2_9ROSI</name>
<accession>A0A8J4QQR2</accession>
<dbReference type="AlphaFoldDB" id="A0A8J4QQR2"/>
<comment type="caution">
    <text evidence="1">The sequence shown here is derived from an EMBL/GenBank/DDBJ whole genome shotgun (WGS) entry which is preliminary data.</text>
</comment>
<sequence>MSFKPIKTSFLLGERSEVRKFMRKSIIKGVLTVAALQSLPELWPDFDANLISTGFIIDMIQDLINQDLRSLYVSLISHLERGDVKLLQDHLHIIRDNDTIDIESYGKLTLSSIASDIHKIVGWRHQLNVTVSLVLQTHYQVAQPSCLSSTEFHFTARWLKRLSTLDVVAVLTKSKSILRLSHVSNSLLVPTTKRFQTQNVELICGF</sequence>
<evidence type="ECO:0000313" key="2">
    <source>
        <dbReference type="Proteomes" id="UP000737018"/>
    </source>
</evidence>
<keyword evidence="2" id="KW-1185">Reference proteome</keyword>
<evidence type="ECO:0000313" key="1">
    <source>
        <dbReference type="EMBL" id="KAF3949193.1"/>
    </source>
</evidence>
<dbReference type="EMBL" id="JRKL02006265">
    <property type="protein sequence ID" value="KAF3949193.1"/>
    <property type="molecule type" value="Genomic_DNA"/>
</dbReference>
<protein>
    <submittedName>
        <fullName evidence="1">Uncharacterized protein</fullName>
    </submittedName>
</protein>